<dbReference type="AlphaFoldDB" id="A0AAV4P745"/>
<protein>
    <submittedName>
        <fullName evidence="1">Uncharacterized protein</fullName>
    </submittedName>
</protein>
<sequence>MPSTVPHENLEKAVVTCYVVVSRVGLRLTDSQTTSRCTTIDWDQCNLAHLLAQNLKFKKFGQYVTATAFEM</sequence>
<accession>A0AAV4P745</accession>
<gene>
    <name evidence="1" type="ORF">CEXT_582451</name>
</gene>
<comment type="caution">
    <text evidence="1">The sequence shown here is derived from an EMBL/GenBank/DDBJ whole genome shotgun (WGS) entry which is preliminary data.</text>
</comment>
<reference evidence="1 2" key="1">
    <citation type="submission" date="2021-06" db="EMBL/GenBank/DDBJ databases">
        <title>Caerostris extrusa draft genome.</title>
        <authorList>
            <person name="Kono N."/>
            <person name="Arakawa K."/>
        </authorList>
    </citation>
    <scope>NUCLEOTIDE SEQUENCE [LARGE SCALE GENOMIC DNA]</scope>
</reference>
<evidence type="ECO:0000313" key="1">
    <source>
        <dbReference type="EMBL" id="GIX92859.1"/>
    </source>
</evidence>
<evidence type="ECO:0000313" key="2">
    <source>
        <dbReference type="Proteomes" id="UP001054945"/>
    </source>
</evidence>
<proteinExistence type="predicted"/>
<name>A0AAV4P745_CAEEX</name>
<keyword evidence="2" id="KW-1185">Reference proteome</keyword>
<organism evidence="1 2">
    <name type="scientific">Caerostris extrusa</name>
    <name type="common">Bark spider</name>
    <name type="synonym">Caerostris bankana</name>
    <dbReference type="NCBI Taxonomy" id="172846"/>
    <lineage>
        <taxon>Eukaryota</taxon>
        <taxon>Metazoa</taxon>
        <taxon>Ecdysozoa</taxon>
        <taxon>Arthropoda</taxon>
        <taxon>Chelicerata</taxon>
        <taxon>Arachnida</taxon>
        <taxon>Araneae</taxon>
        <taxon>Araneomorphae</taxon>
        <taxon>Entelegynae</taxon>
        <taxon>Araneoidea</taxon>
        <taxon>Araneidae</taxon>
        <taxon>Caerostris</taxon>
    </lineage>
</organism>
<dbReference type="Proteomes" id="UP001054945">
    <property type="component" value="Unassembled WGS sequence"/>
</dbReference>
<dbReference type="EMBL" id="BPLR01004168">
    <property type="protein sequence ID" value="GIX92859.1"/>
    <property type="molecule type" value="Genomic_DNA"/>
</dbReference>